<reference evidence="3" key="1">
    <citation type="submission" date="2017-02" db="UniProtKB">
        <authorList>
            <consortium name="WormBaseParasite"/>
        </authorList>
    </citation>
    <scope>IDENTIFICATION</scope>
</reference>
<evidence type="ECO:0000313" key="3">
    <source>
        <dbReference type="WBParaSite" id="SPAL_0001762100.1"/>
    </source>
</evidence>
<keyword evidence="2" id="KW-1185">Reference proteome</keyword>
<protein>
    <submittedName>
        <fullName evidence="3">Secreted protein</fullName>
    </submittedName>
</protein>
<keyword evidence="1" id="KW-0732">Signal</keyword>
<dbReference type="Proteomes" id="UP000046392">
    <property type="component" value="Unplaced"/>
</dbReference>
<feature type="signal peptide" evidence="1">
    <location>
        <begin position="1"/>
        <end position="19"/>
    </location>
</feature>
<evidence type="ECO:0000256" key="1">
    <source>
        <dbReference type="SAM" id="SignalP"/>
    </source>
</evidence>
<accession>A0A0N5CIG5</accession>
<organism evidence="2 3">
    <name type="scientific">Strongyloides papillosus</name>
    <name type="common">Intestinal threadworm</name>
    <dbReference type="NCBI Taxonomy" id="174720"/>
    <lineage>
        <taxon>Eukaryota</taxon>
        <taxon>Metazoa</taxon>
        <taxon>Ecdysozoa</taxon>
        <taxon>Nematoda</taxon>
        <taxon>Chromadorea</taxon>
        <taxon>Rhabditida</taxon>
        <taxon>Tylenchina</taxon>
        <taxon>Panagrolaimomorpha</taxon>
        <taxon>Strongyloidoidea</taxon>
        <taxon>Strongyloididae</taxon>
        <taxon>Strongyloides</taxon>
    </lineage>
</organism>
<dbReference type="WBParaSite" id="SPAL_0001762100.1">
    <property type="protein sequence ID" value="SPAL_0001762100.1"/>
    <property type="gene ID" value="SPAL_0001762100"/>
</dbReference>
<sequence>MNKYFILAILILSSFGVMGARIFKTNKINYDFQDDTETDVKDIKKRGYYGS</sequence>
<feature type="chain" id="PRO_5005895922" evidence="1">
    <location>
        <begin position="20"/>
        <end position="51"/>
    </location>
</feature>
<proteinExistence type="predicted"/>
<name>A0A0N5CIG5_STREA</name>
<dbReference type="AlphaFoldDB" id="A0A0N5CIG5"/>
<evidence type="ECO:0000313" key="2">
    <source>
        <dbReference type="Proteomes" id="UP000046392"/>
    </source>
</evidence>